<dbReference type="Pfam" id="PF23136">
    <property type="entry name" value="DUF7051"/>
    <property type="match status" value="1"/>
</dbReference>
<keyword evidence="1" id="KW-0853">WD repeat</keyword>
<dbReference type="InterPro" id="IPR050349">
    <property type="entry name" value="WD_LIS1/nudF_dynein_reg"/>
</dbReference>
<keyword evidence="2" id="KW-0677">Repeat</keyword>
<dbReference type="OrthoDB" id="338622at2759"/>
<feature type="compositionally biased region" description="Acidic residues" evidence="3">
    <location>
        <begin position="21"/>
        <end position="33"/>
    </location>
</feature>
<name>A0A0S4JEC3_BODSA</name>
<dbReference type="InterPro" id="IPR036322">
    <property type="entry name" value="WD40_repeat_dom_sf"/>
</dbReference>
<gene>
    <name evidence="5" type="ORF">BSAL_00165</name>
</gene>
<evidence type="ECO:0000256" key="3">
    <source>
        <dbReference type="SAM" id="MobiDB-lite"/>
    </source>
</evidence>
<evidence type="ECO:0000256" key="2">
    <source>
        <dbReference type="ARBA" id="ARBA00022737"/>
    </source>
</evidence>
<feature type="domain" description="DUF7051" evidence="4">
    <location>
        <begin position="1350"/>
        <end position="1435"/>
    </location>
</feature>
<dbReference type="SUPFAM" id="SSF50978">
    <property type="entry name" value="WD40 repeat-like"/>
    <property type="match status" value="1"/>
</dbReference>
<evidence type="ECO:0000259" key="4">
    <source>
        <dbReference type="Pfam" id="PF23136"/>
    </source>
</evidence>
<accession>A0A0S4JEC3</accession>
<proteinExistence type="predicted"/>
<evidence type="ECO:0000313" key="5">
    <source>
        <dbReference type="EMBL" id="CUG87519.1"/>
    </source>
</evidence>
<feature type="region of interest" description="Disordered" evidence="3">
    <location>
        <begin position="21"/>
        <end position="79"/>
    </location>
</feature>
<keyword evidence="6" id="KW-1185">Reference proteome</keyword>
<dbReference type="PANTHER" id="PTHR44129">
    <property type="entry name" value="WD REPEAT-CONTAINING PROTEIN POP1"/>
    <property type="match status" value="1"/>
</dbReference>
<organism evidence="5 6">
    <name type="scientific">Bodo saltans</name>
    <name type="common">Flagellated protozoan</name>
    <dbReference type="NCBI Taxonomy" id="75058"/>
    <lineage>
        <taxon>Eukaryota</taxon>
        <taxon>Discoba</taxon>
        <taxon>Euglenozoa</taxon>
        <taxon>Kinetoplastea</taxon>
        <taxon>Metakinetoplastina</taxon>
        <taxon>Eubodonida</taxon>
        <taxon>Bodonidae</taxon>
        <taxon>Bodo</taxon>
    </lineage>
</organism>
<reference evidence="6" key="1">
    <citation type="submission" date="2015-09" db="EMBL/GenBank/DDBJ databases">
        <authorList>
            <consortium name="Pathogen Informatics"/>
        </authorList>
    </citation>
    <scope>NUCLEOTIDE SEQUENCE [LARGE SCALE GENOMIC DNA]</scope>
    <source>
        <strain evidence="6">Lake Konstanz</strain>
    </source>
</reference>
<protein>
    <recommendedName>
        <fullName evidence="4">DUF7051 domain-containing protein</fullName>
    </recommendedName>
</protein>
<sequence>MLRFLKEDPLEIVLCFPIGDEEQDGGEGLEDATEAQREVKPMRRRSGVRMSVSMEDVLGSSPSVALGDDDITGADQGPSSAVHDSAVWLQQSMTGSSTDVQSVLRHSGGRPKLVRSNNSCSGRAQLVQCCCPWNRLGISYVSSLLHRGAAIVLMLRGGGGSTVADEASVHGRISLKRPLRSALGSAADIQDGCVLSYTNFTTGLALTTPLRRVTTLALTSPSTPVCFDFPDETDEYVVSSAAMKVVCFPSDLSQGDLYLAVLFRCGRVGCLTLSGADGEVKPMALSARGSSRPAFVDMAHVPGSTWCAVLTVTTGGAGDAVDVQLVVVDVPSASVLLHQTVPFGSGAAVAVACTPSAVTGRKATTDGLEDSVKAFHIYVAASERRVLHRYVVEMERDTSYDDPSSPLVVNGMWRATSCVEIAELQVNVEQSYFADSNVELGAENNAPPASQTSLSTDKASAASRSENDIEIIAASWETEALLSVRQGRIGHPTERLLDVCAFLAHQAPLAVVLAESCRLVQPQLLDARKSVLTSQLRYQNEGLLLVLWPQCVMVVDPSFHEGSNVIAVIERRAENVYFEGCWTTTHRSMPLVHIQQHDGTVLVYQLGRRQVDSHSAAHSSYPIDVVELLHETVIAESVVIPILHPSTTAVAAATVLGCDLLSNGALAPDGVLHTLGRCDVRIPIEDSRVSSENASGGASLRIVEVGEGHTQMLMAVFASGMVSCSPIGGSVDEYQVFRQAEPVATVFAPSNFSSSSAIASAALLRMDDAALHLVTGHRDGTVEVWIREEGRCVCLASLDMLHTHAVENVQAPIHGGSAFLHEHVGFLSCSPQAGTVVLHSKKARHFAPLRRMSTPHEPLHRIIWDTAIDLVVLEGLTTGISNFWFAHTGKLERVVRATETQAFIASPRIGLLQVRVRAPLSTSATQAAACVCEYTSVSFVDRHSNVLQTSLTPLIARVHAEVTAYMQVAERDRYRFESSSSMSSMQVAERDRYRFESSSSMSSPSGAASPLSVRIFSPRVALALYHCFAIPDIAGTTPASPSTPSSEGNDVGSPFMILCAKLLLPKHVHPAPRRLHIERLLRRSGAQTTRTFIFLLSLLRVLEPLVGRGVVKACVNYLLTHLADLSDASKTTSPRLPPGASPTVQGTPTSGGLAPLALPCVATCVPYVLHPLIAVQESAHATMSAVVQRLSPAATIALLQQPPTTSSQVNSVTDIDAADQRCLGRVVLAVHATRDPLRMSDELNHVIKEVAAELEAHIMAWATNHTTTAATAAAAEAPISSSPSTHDAAHRSQKRPVNQPVVLSVFADAWLAWQGVFPDHGDALIDVIFGRCVANTTDCPEYRYNHGARGLVDIAGQDFSRFINCVERWFARTEWRTQLLQLLTRVVQKYPATMLSAFPTAILHFAWLAIDPHAPHRATREQWVMAVSNLLRASVNVLPNIAFHQALQYLIAGHDDGQVFVYDVKSTRVVSCFQSHTAPIACVAFHAGSTQDIAVMSAALDVVRFWRMGRSHSIMGLHRATREQWVMAVSNLLRASVNVLPNIAFHQALQYLIAGHDDGQVFVYDVKSTRVVSCFQSHTAPIACVAFHAGSTQDIAVMSAALDVVRFWRMGRSHSIMGLLSIGGSNCHVCGAVDVPVTRAMRRALDALPNKCMTPEMIAASCRLSWLSPSCVELHTPWHDRIQLIVQQ</sequence>
<dbReference type="InterPro" id="IPR001680">
    <property type="entry name" value="WD40_rpt"/>
</dbReference>
<dbReference type="EMBL" id="CYKH01001535">
    <property type="protein sequence ID" value="CUG87519.1"/>
    <property type="molecule type" value="Genomic_DNA"/>
</dbReference>
<evidence type="ECO:0000313" key="6">
    <source>
        <dbReference type="Proteomes" id="UP000051952"/>
    </source>
</evidence>
<evidence type="ECO:0000256" key="1">
    <source>
        <dbReference type="ARBA" id="ARBA00022574"/>
    </source>
</evidence>
<dbReference type="InterPro" id="IPR055479">
    <property type="entry name" value="DUF7051"/>
</dbReference>
<dbReference type="SMART" id="SM00320">
    <property type="entry name" value="WD40"/>
    <property type="match status" value="5"/>
</dbReference>
<dbReference type="Gene3D" id="2.130.10.10">
    <property type="entry name" value="YVTN repeat-like/Quinoprotein amine dehydrogenase"/>
    <property type="match status" value="1"/>
</dbReference>
<feature type="region of interest" description="Disordered" evidence="3">
    <location>
        <begin position="1128"/>
        <end position="1148"/>
    </location>
</feature>
<dbReference type="Proteomes" id="UP000051952">
    <property type="component" value="Unassembled WGS sequence"/>
</dbReference>
<dbReference type="VEuPathDB" id="TriTrypDB:BSAL_00165"/>
<dbReference type="InterPro" id="IPR015943">
    <property type="entry name" value="WD40/YVTN_repeat-like_dom_sf"/>
</dbReference>